<dbReference type="AlphaFoldDB" id="A0A1G1VTZ7"/>
<dbReference type="GO" id="GO:0051082">
    <property type="term" value="F:unfolded protein binding"/>
    <property type="evidence" value="ECO:0007669"/>
    <property type="project" value="InterPro"/>
</dbReference>
<proteinExistence type="predicted"/>
<organism evidence="7 8">
    <name type="scientific">Candidatus Chisholmbacteria bacterium RIFCSPHIGHO2_01_FULL_52_32</name>
    <dbReference type="NCBI Taxonomy" id="1797591"/>
    <lineage>
        <taxon>Bacteria</taxon>
        <taxon>Candidatus Chisholmiibacteriota</taxon>
    </lineage>
</organism>
<dbReference type="Proteomes" id="UP000179233">
    <property type="component" value="Unassembled WGS sequence"/>
</dbReference>
<dbReference type="SUPFAM" id="SSF49493">
    <property type="entry name" value="HSP40/DnaJ peptide-binding domain"/>
    <property type="match status" value="2"/>
</dbReference>
<reference evidence="7 8" key="1">
    <citation type="journal article" date="2016" name="Nat. Commun.">
        <title>Thousands of microbial genomes shed light on interconnected biogeochemical processes in an aquifer system.</title>
        <authorList>
            <person name="Anantharaman K."/>
            <person name="Brown C.T."/>
            <person name="Hug L.A."/>
            <person name="Sharon I."/>
            <person name="Castelle C.J."/>
            <person name="Probst A.J."/>
            <person name="Thomas B.C."/>
            <person name="Singh A."/>
            <person name="Wilkins M.J."/>
            <person name="Karaoz U."/>
            <person name="Brodie E.L."/>
            <person name="Williams K.H."/>
            <person name="Hubbard S.S."/>
            <person name="Banfield J.F."/>
        </authorList>
    </citation>
    <scope>NUCLEOTIDE SEQUENCE [LARGE SCALE GENOMIC DNA]</scope>
</reference>
<keyword evidence="4" id="KW-0862">Zinc</keyword>
<keyword evidence="3" id="KW-0863">Zinc-finger</keyword>
<keyword evidence="2" id="KW-0677">Repeat</keyword>
<dbReference type="InterPro" id="IPR001623">
    <property type="entry name" value="DnaJ_domain"/>
</dbReference>
<dbReference type="PANTHER" id="PTHR43096">
    <property type="entry name" value="DNAJ HOMOLOG 1, MITOCHONDRIAL-RELATED"/>
    <property type="match status" value="1"/>
</dbReference>
<evidence type="ECO:0000256" key="5">
    <source>
        <dbReference type="ARBA" id="ARBA00023186"/>
    </source>
</evidence>
<dbReference type="GO" id="GO:0005737">
    <property type="term" value="C:cytoplasm"/>
    <property type="evidence" value="ECO:0007669"/>
    <property type="project" value="TreeGrafter"/>
</dbReference>
<dbReference type="SUPFAM" id="SSF46565">
    <property type="entry name" value="Chaperone J-domain"/>
    <property type="match status" value="1"/>
</dbReference>
<accession>A0A1G1VTZ7</accession>
<gene>
    <name evidence="7" type="ORF">A2786_05300</name>
</gene>
<dbReference type="PANTHER" id="PTHR43096:SF52">
    <property type="entry name" value="DNAJ HOMOLOG 1, MITOCHONDRIAL-RELATED"/>
    <property type="match status" value="1"/>
</dbReference>
<evidence type="ECO:0000313" key="7">
    <source>
        <dbReference type="EMBL" id="OGY18876.1"/>
    </source>
</evidence>
<keyword evidence="5" id="KW-0143">Chaperone</keyword>
<dbReference type="InterPro" id="IPR018253">
    <property type="entry name" value="DnaJ_domain_CS"/>
</dbReference>
<dbReference type="PROSITE" id="PS50076">
    <property type="entry name" value="DNAJ_2"/>
    <property type="match status" value="1"/>
</dbReference>
<dbReference type="Gene3D" id="1.10.287.110">
    <property type="entry name" value="DnaJ domain"/>
    <property type="match status" value="1"/>
</dbReference>
<dbReference type="EMBL" id="MHCJ01000003">
    <property type="protein sequence ID" value="OGY18876.1"/>
    <property type="molecule type" value="Genomic_DNA"/>
</dbReference>
<dbReference type="InterPro" id="IPR002939">
    <property type="entry name" value="DnaJ_C"/>
</dbReference>
<dbReference type="FunFam" id="2.60.260.20:FF:000005">
    <property type="entry name" value="Chaperone protein dnaJ 1, mitochondrial"/>
    <property type="match status" value="1"/>
</dbReference>
<dbReference type="PROSITE" id="PS00636">
    <property type="entry name" value="DNAJ_1"/>
    <property type="match status" value="1"/>
</dbReference>
<dbReference type="SMART" id="SM00271">
    <property type="entry name" value="DnaJ"/>
    <property type="match status" value="1"/>
</dbReference>
<dbReference type="Pfam" id="PF00226">
    <property type="entry name" value="DnaJ"/>
    <property type="match status" value="1"/>
</dbReference>
<protein>
    <recommendedName>
        <fullName evidence="6">J domain-containing protein</fullName>
    </recommendedName>
</protein>
<dbReference type="Gene3D" id="2.60.260.20">
    <property type="entry name" value="Urease metallochaperone UreE, N-terminal domain"/>
    <property type="match status" value="2"/>
</dbReference>
<dbReference type="GO" id="GO:0042026">
    <property type="term" value="P:protein refolding"/>
    <property type="evidence" value="ECO:0007669"/>
    <property type="project" value="TreeGrafter"/>
</dbReference>
<name>A0A1G1VTZ7_9BACT</name>
<sequence>MPTKRDYYDVLGVSSNAHAEEIKKAYRRKALEYHPDRNKAKDAEERFKEVNEAYEVLSNPKKKEAYDRFGHQAFEQGAGFAGGPFAGFGGQTQRSGPFTYTYYSTGGSPFEGVDFGGFSDPFEIFESFFGGASPFRQEPQKPRYSLTIDFMDAIKGAEKIVRIDGKEHRIKIPPGADDGTRIRFKDFDVTFDVRPHPTFRRDGADIFVNHAIPFPIAALGGDTKAPTVDGEITIKIRPGTKPGTMIRLRGKGAPALHHGGRGDEYVRLLVNVPESLTHEQKDLLRKFQETLE</sequence>
<comment type="caution">
    <text evidence="7">The sequence shown here is derived from an EMBL/GenBank/DDBJ whole genome shotgun (WGS) entry which is preliminary data.</text>
</comment>
<dbReference type="CDD" id="cd06257">
    <property type="entry name" value="DnaJ"/>
    <property type="match status" value="1"/>
</dbReference>
<dbReference type="CDD" id="cd10747">
    <property type="entry name" value="DnaJ_C"/>
    <property type="match status" value="1"/>
</dbReference>
<dbReference type="InterPro" id="IPR036869">
    <property type="entry name" value="J_dom_sf"/>
</dbReference>
<dbReference type="PRINTS" id="PR00625">
    <property type="entry name" value="JDOMAIN"/>
</dbReference>
<evidence type="ECO:0000313" key="8">
    <source>
        <dbReference type="Proteomes" id="UP000179233"/>
    </source>
</evidence>
<evidence type="ECO:0000259" key="6">
    <source>
        <dbReference type="PROSITE" id="PS50076"/>
    </source>
</evidence>
<dbReference type="Pfam" id="PF01556">
    <property type="entry name" value="DnaJ_C"/>
    <property type="match status" value="1"/>
</dbReference>
<dbReference type="InterPro" id="IPR008971">
    <property type="entry name" value="HSP40/DnaJ_pept-bd"/>
</dbReference>
<evidence type="ECO:0000256" key="4">
    <source>
        <dbReference type="ARBA" id="ARBA00022833"/>
    </source>
</evidence>
<evidence type="ECO:0000256" key="2">
    <source>
        <dbReference type="ARBA" id="ARBA00022737"/>
    </source>
</evidence>
<dbReference type="GO" id="GO:0008270">
    <property type="term" value="F:zinc ion binding"/>
    <property type="evidence" value="ECO:0007669"/>
    <property type="project" value="UniProtKB-KW"/>
</dbReference>
<feature type="domain" description="J" evidence="6">
    <location>
        <begin position="6"/>
        <end position="70"/>
    </location>
</feature>
<keyword evidence="1" id="KW-0479">Metal-binding</keyword>
<evidence type="ECO:0000256" key="1">
    <source>
        <dbReference type="ARBA" id="ARBA00022723"/>
    </source>
</evidence>
<evidence type="ECO:0000256" key="3">
    <source>
        <dbReference type="ARBA" id="ARBA00022771"/>
    </source>
</evidence>